<evidence type="ECO:0008006" key="3">
    <source>
        <dbReference type="Google" id="ProtNLM"/>
    </source>
</evidence>
<proteinExistence type="predicted"/>
<dbReference type="Gene3D" id="3.30.450.20">
    <property type="entry name" value="PAS domain"/>
    <property type="match status" value="2"/>
</dbReference>
<accession>A0A2Z3GW64</accession>
<dbReference type="AlphaFoldDB" id="A0A2Z3GW64"/>
<dbReference type="PANTHER" id="PTHR24422">
    <property type="entry name" value="CHEMOTAXIS PROTEIN METHYLTRANSFERASE"/>
    <property type="match status" value="1"/>
</dbReference>
<dbReference type="RefSeq" id="WP_109656708.1">
    <property type="nucleotide sequence ID" value="NZ_CP029145.1"/>
</dbReference>
<protein>
    <recommendedName>
        <fullName evidence="3">PAS domain-containing protein</fullName>
    </recommendedName>
</protein>
<dbReference type="PANTHER" id="PTHR24422:SF10">
    <property type="entry name" value="CHEMOTAXIS PROTEIN METHYLTRANSFERASE 2"/>
    <property type="match status" value="1"/>
</dbReference>
<dbReference type="SUPFAM" id="SSF55785">
    <property type="entry name" value="PYP-like sensor domain (PAS domain)"/>
    <property type="match status" value="2"/>
</dbReference>
<dbReference type="InterPro" id="IPR035965">
    <property type="entry name" value="PAS-like_dom_sf"/>
</dbReference>
<gene>
    <name evidence="1" type="ORF">DDQ68_13190</name>
</gene>
<reference evidence="2" key="1">
    <citation type="submission" date="2018-04" db="EMBL/GenBank/DDBJ databases">
        <title>Complete genome of Antarctic heterotrophic bacterium Hymenobacter nivis.</title>
        <authorList>
            <person name="Terashima M."/>
        </authorList>
    </citation>
    <scope>NUCLEOTIDE SEQUENCE [LARGE SCALE GENOMIC DNA]</scope>
    <source>
        <strain evidence="2">NBRC 111535</strain>
    </source>
</reference>
<sequence length="208" mass="23398">MTNKEELQSLNEELMTLNMQYLAKTEEFSQTASDMKNLLDATEIAIIFLDNDLLIKRFTPYVRDIISLLPGDVGRPLAHVASNLRYEHLLRDAQRVLDRLTSVEANIQTTRGEWHTMRILPCRSLDNYINGAVITFTDVTALKQLEAQLQETARFADSLQEAMPQPSVALDAQLRVRVSNHAFAEDFGLVANEIRGKPLAVLSGGAWN</sequence>
<dbReference type="EMBL" id="CP029145">
    <property type="protein sequence ID" value="AWM33654.1"/>
    <property type="molecule type" value="Genomic_DNA"/>
</dbReference>
<dbReference type="Pfam" id="PF13596">
    <property type="entry name" value="PAS_10"/>
    <property type="match status" value="1"/>
</dbReference>
<dbReference type="OrthoDB" id="9816309at2"/>
<dbReference type="Proteomes" id="UP000245999">
    <property type="component" value="Chromosome"/>
</dbReference>
<evidence type="ECO:0000313" key="2">
    <source>
        <dbReference type="Proteomes" id="UP000245999"/>
    </source>
</evidence>
<organism evidence="1 2">
    <name type="scientific">Hymenobacter nivis</name>
    <dbReference type="NCBI Taxonomy" id="1850093"/>
    <lineage>
        <taxon>Bacteria</taxon>
        <taxon>Pseudomonadati</taxon>
        <taxon>Bacteroidota</taxon>
        <taxon>Cytophagia</taxon>
        <taxon>Cytophagales</taxon>
        <taxon>Hymenobacteraceae</taxon>
        <taxon>Hymenobacter</taxon>
    </lineage>
</organism>
<dbReference type="KEGG" id="hnv:DDQ68_13190"/>
<name>A0A2Z3GW64_9BACT</name>
<evidence type="ECO:0000313" key="1">
    <source>
        <dbReference type="EMBL" id="AWM33654.1"/>
    </source>
</evidence>
<dbReference type="InterPro" id="IPR050903">
    <property type="entry name" value="Bact_Chemotaxis_MeTrfase"/>
</dbReference>
<keyword evidence="2" id="KW-1185">Reference proteome</keyword>